<feature type="domain" description="SCP" evidence="1">
    <location>
        <begin position="348"/>
        <end position="463"/>
    </location>
</feature>
<dbReference type="Gene3D" id="3.40.33.10">
    <property type="entry name" value="CAP"/>
    <property type="match status" value="1"/>
</dbReference>
<reference evidence="2 3" key="1">
    <citation type="submission" date="2020-08" db="EMBL/GenBank/DDBJ databases">
        <authorList>
            <person name="Liu C."/>
            <person name="Sun Q."/>
        </authorList>
    </citation>
    <scope>NUCLEOTIDE SEQUENCE [LARGE SCALE GENOMIC DNA]</scope>
    <source>
        <strain evidence="2 3">NSJ-4</strain>
    </source>
</reference>
<evidence type="ECO:0000259" key="1">
    <source>
        <dbReference type="Pfam" id="PF00188"/>
    </source>
</evidence>
<dbReference type="AlphaFoldDB" id="A0A7G9FKU8"/>
<dbReference type="SMART" id="SM00728">
    <property type="entry name" value="ChW"/>
    <property type="match status" value="6"/>
</dbReference>
<dbReference type="EMBL" id="CP060632">
    <property type="protein sequence ID" value="QNL99179.1"/>
    <property type="molecule type" value="Genomic_DNA"/>
</dbReference>
<accession>A0A7G9FKU8</accession>
<name>A0A7G9FKU8_9FIRM</name>
<dbReference type="RefSeq" id="WP_249321072.1">
    <property type="nucleotide sequence ID" value="NZ_CP060632.1"/>
</dbReference>
<dbReference type="Pfam" id="PF00188">
    <property type="entry name" value="CAP"/>
    <property type="match status" value="1"/>
</dbReference>
<dbReference type="PANTHER" id="PTHR31157:SF1">
    <property type="entry name" value="SCP DOMAIN-CONTAINING PROTEIN"/>
    <property type="match status" value="1"/>
</dbReference>
<evidence type="ECO:0000313" key="3">
    <source>
        <dbReference type="Proteomes" id="UP000515819"/>
    </source>
</evidence>
<proteinExistence type="predicted"/>
<dbReference type="CDD" id="cd05379">
    <property type="entry name" value="CAP_bacterial"/>
    <property type="match status" value="1"/>
</dbReference>
<keyword evidence="3" id="KW-1185">Reference proteome</keyword>
<dbReference type="InterPro" id="IPR006637">
    <property type="entry name" value="ChW"/>
</dbReference>
<protein>
    <recommendedName>
        <fullName evidence="1">SCP domain-containing protein</fullName>
    </recommendedName>
</protein>
<dbReference type="InterPro" id="IPR035940">
    <property type="entry name" value="CAP_sf"/>
</dbReference>
<organism evidence="2 3">
    <name type="scientific">Wujia chipingensis</name>
    <dbReference type="NCBI Taxonomy" id="2763670"/>
    <lineage>
        <taxon>Bacteria</taxon>
        <taxon>Bacillati</taxon>
        <taxon>Bacillota</taxon>
        <taxon>Clostridia</taxon>
        <taxon>Lachnospirales</taxon>
        <taxon>Lachnospiraceae</taxon>
        <taxon>Wujia</taxon>
    </lineage>
</organism>
<sequence>MKRQAWKRMQAWLLVVAMLVSVVTGIGTTKTANAATKMGVTYTVHVQTYGDQQGWVHDGTMAGTKGQAKRLEEIRVKLTGDEYSGSIQYKTHIQSYGWQDWSYNGEKSGSRGQAKRLEGIEIQLTGEVAKHYDVVYRVHCQTYGWMDWVKNGVMAGTSGQAKRLEGIEIKLVPKSQIVDMGVQYRVHCQTHGWMSWLTDGKTSGTTGEGKRLEAIEVKLTGNRYYGGISYRTHVQTYGWETKMVSNGAMSGTSGQAKRLEAIELELYGEVAYYYDVYYRVHAQSYGWLGWAKNGETAGTSGMAKRLEAIQIKLVPKNSDTSQFEDGKKAYIKGTPTANYSTQAQEVLAQCNAQRQANGIAALSLDPELTKAANIRAQEIATLFSHTRPDGRKCFTVLDQIGYSYWSAGENIAAGYGNSSAVMNGWMNSPGHRSNILNAGFKRLGVGYVYIPNSEYGYYWVQIFSN</sequence>
<gene>
    <name evidence="2" type="ORF">H9Q76_10630</name>
</gene>
<dbReference type="PANTHER" id="PTHR31157">
    <property type="entry name" value="SCP DOMAIN-CONTAINING PROTEIN"/>
    <property type="match status" value="1"/>
</dbReference>
<dbReference type="Proteomes" id="UP000515819">
    <property type="component" value="Chromosome"/>
</dbReference>
<evidence type="ECO:0000313" key="2">
    <source>
        <dbReference type="EMBL" id="QNL99179.1"/>
    </source>
</evidence>
<dbReference type="SUPFAM" id="SSF55797">
    <property type="entry name" value="PR-1-like"/>
    <property type="match status" value="1"/>
</dbReference>
<dbReference type="KEGG" id="wcp:H9Q76_10630"/>
<dbReference type="InterPro" id="IPR014044">
    <property type="entry name" value="CAP_dom"/>
</dbReference>
<dbReference type="Pfam" id="PF07538">
    <property type="entry name" value="ChW"/>
    <property type="match status" value="6"/>
</dbReference>